<dbReference type="AlphaFoldDB" id="A0A8X6QGK7"/>
<dbReference type="EMBL" id="BMAW01078800">
    <property type="protein sequence ID" value="GFU12493.1"/>
    <property type="molecule type" value="Genomic_DNA"/>
</dbReference>
<reference evidence="1" key="1">
    <citation type="submission" date="2020-08" db="EMBL/GenBank/DDBJ databases">
        <title>Multicomponent nature underlies the extraordinary mechanical properties of spider dragline silk.</title>
        <authorList>
            <person name="Kono N."/>
            <person name="Nakamura H."/>
            <person name="Mori M."/>
            <person name="Yoshida Y."/>
            <person name="Ohtoshi R."/>
            <person name="Malay A.D."/>
            <person name="Moran D.A.P."/>
            <person name="Tomita M."/>
            <person name="Numata K."/>
            <person name="Arakawa K."/>
        </authorList>
    </citation>
    <scope>NUCLEOTIDE SEQUENCE</scope>
</reference>
<accession>A0A8X6QGK7</accession>
<evidence type="ECO:0000313" key="1">
    <source>
        <dbReference type="EMBL" id="GFU12493.1"/>
    </source>
</evidence>
<name>A0A8X6QGK7_NEPPI</name>
<organism evidence="1 2">
    <name type="scientific">Nephila pilipes</name>
    <name type="common">Giant wood spider</name>
    <name type="synonym">Nephila maculata</name>
    <dbReference type="NCBI Taxonomy" id="299642"/>
    <lineage>
        <taxon>Eukaryota</taxon>
        <taxon>Metazoa</taxon>
        <taxon>Ecdysozoa</taxon>
        <taxon>Arthropoda</taxon>
        <taxon>Chelicerata</taxon>
        <taxon>Arachnida</taxon>
        <taxon>Araneae</taxon>
        <taxon>Araneomorphae</taxon>
        <taxon>Entelegynae</taxon>
        <taxon>Araneoidea</taxon>
        <taxon>Nephilidae</taxon>
        <taxon>Nephila</taxon>
    </lineage>
</organism>
<gene>
    <name evidence="1" type="ORF">NPIL_455021</name>
</gene>
<evidence type="ECO:0000313" key="2">
    <source>
        <dbReference type="Proteomes" id="UP000887013"/>
    </source>
</evidence>
<proteinExistence type="predicted"/>
<keyword evidence="2" id="KW-1185">Reference proteome</keyword>
<sequence>MFSFAQIGKKSLELENGRWWEKIQVWPLTDGFRSHPKRGHALPRNLLEEEEWLGKLSHEIGTYVLFQGDENIFIDPQNVSSDASFCSSFPHKRPETLSVRFPRNGFAFLVTMENQRLRVRHLCWRMHNRQLSRVATGNCFRTRIVFSPN</sequence>
<comment type="caution">
    <text evidence="1">The sequence shown here is derived from an EMBL/GenBank/DDBJ whole genome shotgun (WGS) entry which is preliminary data.</text>
</comment>
<protein>
    <submittedName>
        <fullName evidence="1">Uncharacterized protein</fullName>
    </submittedName>
</protein>
<dbReference type="Proteomes" id="UP000887013">
    <property type="component" value="Unassembled WGS sequence"/>
</dbReference>